<dbReference type="SUPFAM" id="SSF56281">
    <property type="entry name" value="Metallo-hydrolase/oxidoreductase"/>
    <property type="match status" value="1"/>
</dbReference>
<gene>
    <name evidence="2" type="ORF">ERS852574_02018</name>
</gene>
<reference evidence="2 3" key="1">
    <citation type="submission" date="2015-09" db="EMBL/GenBank/DDBJ databases">
        <authorList>
            <consortium name="Pathogen Informatics"/>
        </authorList>
    </citation>
    <scope>NUCLEOTIDE SEQUENCE [LARGE SCALE GENOMIC DNA]</scope>
    <source>
        <strain evidence="2 3">2789STDY5834962</strain>
    </source>
</reference>
<dbReference type="PANTHER" id="PTHR13754">
    <property type="entry name" value="METALLO-BETA-LACTAMASE SUPERFAMILY PROTEIN"/>
    <property type="match status" value="1"/>
</dbReference>
<proteinExistence type="predicted"/>
<evidence type="ECO:0000313" key="3">
    <source>
        <dbReference type="Proteomes" id="UP000095727"/>
    </source>
</evidence>
<dbReference type="InterPro" id="IPR001279">
    <property type="entry name" value="Metallo-B-lactamas"/>
</dbReference>
<organism evidence="2 3">
    <name type="scientific">Coprococcus comes</name>
    <dbReference type="NCBI Taxonomy" id="410072"/>
    <lineage>
        <taxon>Bacteria</taxon>
        <taxon>Bacillati</taxon>
        <taxon>Bacillota</taxon>
        <taxon>Clostridia</taxon>
        <taxon>Lachnospirales</taxon>
        <taxon>Lachnospiraceae</taxon>
        <taxon>Coprococcus</taxon>
    </lineage>
</organism>
<dbReference type="PANTHER" id="PTHR13754:SF13">
    <property type="entry name" value="METALLO-BETA-LACTAMASE SUPERFAMILY PROTEIN (AFU_ORTHOLOGUE AFUA_3G07630)"/>
    <property type="match status" value="1"/>
</dbReference>
<evidence type="ECO:0000313" key="2">
    <source>
        <dbReference type="EMBL" id="CUM99388.1"/>
    </source>
</evidence>
<feature type="domain" description="Metallo-beta-lactamase" evidence="1">
    <location>
        <begin position="19"/>
        <end position="249"/>
    </location>
</feature>
<protein>
    <submittedName>
        <fullName evidence="2">Predicted metal-dependent RNase, consists of a metallo-beta-lactamase domain and an RNA-binding KH domain</fullName>
    </submittedName>
</protein>
<name>A0A173TDU4_9FIRM</name>
<dbReference type="GO" id="GO:0016740">
    <property type="term" value="F:transferase activity"/>
    <property type="evidence" value="ECO:0007669"/>
    <property type="project" value="TreeGrafter"/>
</dbReference>
<dbReference type="Pfam" id="PF00753">
    <property type="entry name" value="Lactamase_B"/>
    <property type="match status" value="1"/>
</dbReference>
<dbReference type="AlphaFoldDB" id="A0A173TDU4"/>
<dbReference type="Gene3D" id="3.60.15.10">
    <property type="entry name" value="Ribonuclease Z/Hydroxyacylglutathione hydrolase-like"/>
    <property type="match status" value="1"/>
</dbReference>
<accession>A0A173TDU4</accession>
<evidence type="ECO:0000259" key="1">
    <source>
        <dbReference type="SMART" id="SM00849"/>
    </source>
</evidence>
<dbReference type="EMBL" id="CYXR01000014">
    <property type="protein sequence ID" value="CUM99388.1"/>
    <property type="molecule type" value="Genomic_DNA"/>
</dbReference>
<dbReference type="SMART" id="SM00849">
    <property type="entry name" value="Lactamase_B"/>
    <property type="match status" value="1"/>
</dbReference>
<dbReference type="InterPro" id="IPR041712">
    <property type="entry name" value="DHPS-like_MBL-fold"/>
</dbReference>
<dbReference type="InterPro" id="IPR036866">
    <property type="entry name" value="RibonucZ/Hydroxyglut_hydro"/>
</dbReference>
<dbReference type="CDD" id="cd07713">
    <property type="entry name" value="DHPS-like_MBL-fold"/>
    <property type="match status" value="1"/>
</dbReference>
<sequence length="278" mass="30978">MKMVVLVENSSRCRLCAEHGLSVYIEYEGKTYLLDTGATALFAENAKELGIDLSKVDTAFLSHAHYDHSGGFEEFFKENDKAAVYMQETSAENCFYRTEGKDKYIGIPQHLLENYKERFRPLNAVCEVEKGVWVVPHFTGGLDEMGRRAHMYRKIGEEFIADDFAHEQSVVFETGKGLVIFNSCSHGGIVNIVREVQMALGGQKVYAVVGGFHMMKLSGMDTLAIPEEEVVETAQELKGLGVEEIYTGHCTGNIAFRILKKELGEMVHALGTGETVVF</sequence>
<dbReference type="InterPro" id="IPR052926">
    <property type="entry name" value="Metallo-beta-lactamase_dom"/>
</dbReference>
<dbReference type="Proteomes" id="UP000095727">
    <property type="component" value="Unassembled WGS sequence"/>
</dbReference>
<dbReference type="RefSeq" id="WP_055157137.1">
    <property type="nucleotide sequence ID" value="NZ_CYXR01000014.1"/>
</dbReference>